<evidence type="ECO:0000313" key="9">
    <source>
        <dbReference type="Proteomes" id="UP000628840"/>
    </source>
</evidence>
<dbReference type="Pfam" id="PF00067">
    <property type="entry name" value="p450"/>
    <property type="match status" value="1"/>
</dbReference>
<evidence type="ECO:0000256" key="3">
    <source>
        <dbReference type="ARBA" id="ARBA00022723"/>
    </source>
</evidence>
<dbReference type="SUPFAM" id="SSF48264">
    <property type="entry name" value="Cytochrome P450"/>
    <property type="match status" value="1"/>
</dbReference>
<evidence type="ECO:0000256" key="2">
    <source>
        <dbReference type="ARBA" id="ARBA00022617"/>
    </source>
</evidence>
<dbReference type="RefSeq" id="WP_188883216.1">
    <property type="nucleotide sequence ID" value="NZ_BMPF01000002.1"/>
</dbReference>
<organism evidence="8 9">
    <name type="scientific">Halarchaeum grantii</name>
    <dbReference type="NCBI Taxonomy" id="1193105"/>
    <lineage>
        <taxon>Archaea</taxon>
        <taxon>Methanobacteriati</taxon>
        <taxon>Methanobacteriota</taxon>
        <taxon>Stenosarchaea group</taxon>
        <taxon>Halobacteria</taxon>
        <taxon>Halobacteriales</taxon>
        <taxon>Halobacteriaceae</taxon>
    </lineage>
</organism>
<keyword evidence="3 7" id="KW-0479">Metal-binding</keyword>
<comment type="caution">
    <text evidence="8">The sequence shown here is derived from an EMBL/GenBank/DDBJ whole genome shotgun (WGS) entry which is preliminary data.</text>
</comment>
<dbReference type="PANTHER" id="PTHR24291:SF50">
    <property type="entry name" value="BIFUNCTIONAL ALBAFLAVENONE MONOOXYGENASE_TERPENE SYNTHASE"/>
    <property type="match status" value="1"/>
</dbReference>
<dbReference type="GO" id="GO:0004497">
    <property type="term" value="F:monooxygenase activity"/>
    <property type="evidence" value="ECO:0007669"/>
    <property type="project" value="UniProtKB-KW"/>
</dbReference>
<keyword evidence="4 7" id="KW-0560">Oxidoreductase</keyword>
<dbReference type="Gene3D" id="1.10.630.10">
    <property type="entry name" value="Cytochrome P450"/>
    <property type="match status" value="1"/>
</dbReference>
<dbReference type="InterPro" id="IPR017972">
    <property type="entry name" value="Cyt_P450_CS"/>
</dbReference>
<dbReference type="PANTHER" id="PTHR24291">
    <property type="entry name" value="CYTOCHROME P450 FAMILY 4"/>
    <property type="match status" value="1"/>
</dbReference>
<keyword evidence="6 7" id="KW-0503">Monooxygenase</keyword>
<dbReference type="PRINTS" id="PR00463">
    <property type="entry name" value="EP450I"/>
</dbReference>
<dbReference type="InterPro" id="IPR036396">
    <property type="entry name" value="Cyt_P450_sf"/>
</dbReference>
<evidence type="ECO:0000313" key="8">
    <source>
        <dbReference type="EMBL" id="GGL35454.1"/>
    </source>
</evidence>
<keyword evidence="5 7" id="KW-0408">Iron</keyword>
<dbReference type="InterPro" id="IPR001128">
    <property type="entry name" value="Cyt_P450"/>
</dbReference>
<evidence type="ECO:0000256" key="5">
    <source>
        <dbReference type="ARBA" id="ARBA00023004"/>
    </source>
</evidence>
<dbReference type="Proteomes" id="UP000628840">
    <property type="component" value="Unassembled WGS sequence"/>
</dbReference>
<dbReference type="OrthoDB" id="9881at2157"/>
<dbReference type="GO" id="GO:0020037">
    <property type="term" value="F:heme binding"/>
    <property type="evidence" value="ECO:0007669"/>
    <property type="project" value="InterPro"/>
</dbReference>
<evidence type="ECO:0000256" key="6">
    <source>
        <dbReference type="ARBA" id="ARBA00023033"/>
    </source>
</evidence>
<evidence type="ECO:0000256" key="1">
    <source>
        <dbReference type="ARBA" id="ARBA00010617"/>
    </source>
</evidence>
<dbReference type="CDD" id="cd20620">
    <property type="entry name" value="CYP132-like"/>
    <property type="match status" value="1"/>
</dbReference>
<keyword evidence="9" id="KW-1185">Reference proteome</keyword>
<dbReference type="AlphaFoldDB" id="A0A830FDB1"/>
<dbReference type="EMBL" id="BMPF01000002">
    <property type="protein sequence ID" value="GGL35454.1"/>
    <property type="molecule type" value="Genomic_DNA"/>
</dbReference>
<evidence type="ECO:0000256" key="4">
    <source>
        <dbReference type="ARBA" id="ARBA00023002"/>
    </source>
</evidence>
<reference evidence="8 9" key="1">
    <citation type="journal article" date="2019" name="Int. J. Syst. Evol. Microbiol.">
        <title>The Global Catalogue of Microorganisms (GCM) 10K type strain sequencing project: providing services to taxonomists for standard genome sequencing and annotation.</title>
        <authorList>
            <consortium name="The Broad Institute Genomics Platform"/>
            <consortium name="The Broad Institute Genome Sequencing Center for Infectious Disease"/>
            <person name="Wu L."/>
            <person name="Ma J."/>
        </authorList>
    </citation>
    <scope>NUCLEOTIDE SEQUENCE [LARGE SCALE GENOMIC DNA]</scope>
    <source>
        <strain evidence="8 9">JCM 19585</strain>
    </source>
</reference>
<gene>
    <name evidence="8" type="ORF">GCM10009037_18890</name>
</gene>
<sequence>MQRQRIPGPDGKPVVGDTLAFADDPLGFPTRIAREYGDVARYDLGTEDVVQVSSPELVENVLVQNNQAYRKGERFQTSLRPTLGSGLLTSEGEYWREQHHAMQPAFYPRMLEAYADVMAEYTERMLAEWEDGEVRNVHDEMMQLTVEIASQALFGVDIREEEGAIADALEALMDDASARMRRPVQLPRWLPTPGNERFESAQETLNDVVDSIIAEYRATSDAPRDGSDVLSILLSATDHTDAPLTDEQIRDEIVTILLAGHETTALALTYTLHALGRSNDARGRLEAEVDDVLGERTPGSDDLDDLADTERAVKEGLRLYPPVWQLVREADERDELGGYEIEPGQTVAMHQWVVHRDPRWYDDPTEFRPGRWTGEFEADLPKFAYFPFGGGPRRCIGDRFAMQEARLALATIVRDWRLEPRADLSFDPSITLRPDGPVEMRVVRR</sequence>
<dbReference type="PRINTS" id="PR00385">
    <property type="entry name" value="P450"/>
</dbReference>
<accession>A0A830FDB1</accession>
<dbReference type="GO" id="GO:0005506">
    <property type="term" value="F:iron ion binding"/>
    <property type="evidence" value="ECO:0007669"/>
    <property type="project" value="InterPro"/>
</dbReference>
<dbReference type="PROSITE" id="PS00086">
    <property type="entry name" value="CYTOCHROME_P450"/>
    <property type="match status" value="1"/>
</dbReference>
<evidence type="ECO:0000256" key="7">
    <source>
        <dbReference type="RuleBase" id="RU000461"/>
    </source>
</evidence>
<dbReference type="GO" id="GO:0016705">
    <property type="term" value="F:oxidoreductase activity, acting on paired donors, with incorporation or reduction of molecular oxygen"/>
    <property type="evidence" value="ECO:0007669"/>
    <property type="project" value="InterPro"/>
</dbReference>
<comment type="similarity">
    <text evidence="1 7">Belongs to the cytochrome P450 family.</text>
</comment>
<protein>
    <submittedName>
        <fullName evidence="8">Cytochrome P450</fullName>
    </submittedName>
</protein>
<dbReference type="InterPro" id="IPR050196">
    <property type="entry name" value="Cytochrome_P450_Monoox"/>
</dbReference>
<name>A0A830FDB1_9EURY</name>
<proteinExistence type="inferred from homology"/>
<dbReference type="InterPro" id="IPR002401">
    <property type="entry name" value="Cyt_P450_E_grp-I"/>
</dbReference>
<keyword evidence="2 7" id="KW-0349">Heme</keyword>